<gene>
    <name evidence="13" type="ORF">OSB04_un000594</name>
</gene>
<feature type="chain" id="PRO_5041251225" description="Cytochrome P450" evidence="12">
    <location>
        <begin position="20"/>
        <end position="336"/>
    </location>
</feature>
<evidence type="ECO:0000256" key="3">
    <source>
        <dbReference type="ARBA" id="ARBA00010617"/>
    </source>
</evidence>
<dbReference type="Pfam" id="PF00067">
    <property type="entry name" value="p450"/>
    <property type="match status" value="1"/>
</dbReference>
<evidence type="ECO:0000256" key="7">
    <source>
        <dbReference type="ARBA" id="ARBA00022989"/>
    </source>
</evidence>
<name>A0AA38SQ73_9ASTR</name>
<dbReference type="PANTHER" id="PTHR47955">
    <property type="entry name" value="CYTOCHROME P450 FAMILY 71 PROTEIN"/>
    <property type="match status" value="1"/>
</dbReference>
<dbReference type="PRINTS" id="PR00463">
    <property type="entry name" value="EP450I"/>
</dbReference>
<evidence type="ECO:0000256" key="12">
    <source>
        <dbReference type="SAM" id="SignalP"/>
    </source>
</evidence>
<evidence type="ECO:0000256" key="2">
    <source>
        <dbReference type="ARBA" id="ARBA00004167"/>
    </source>
</evidence>
<evidence type="ECO:0000256" key="4">
    <source>
        <dbReference type="ARBA" id="ARBA00022617"/>
    </source>
</evidence>
<keyword evidence="5" id="KW-0812">Transmembrane</keyword>
<dbReference type="AlphaFoldDB" id="A0AA38SQ73"/>
<dbReference type="GO" id="GO:0004497">
    <property type="term" value="F:monooxygenase activity"/>
    <property type="evidence" value="ECO:0007669"/>
    <property type="project" value="UniProtKB-KW"/>
</dbReference>
<comment type="caution">
    <text evidence="13">The sequence shown here is derived from an EMBL/GenBank/DDBJ whole genome shotgun (WGS) entry which is preliminary data.</text>
</comment>
<keyword evidence="7" id="KW-1133">Transmembrane helix</keyword>
<keyword evidence="11" id="KW-0472">Membrane</keyword>
<keyword evidence="10" id="KW-0503">Monooxygenase</keyword>
<evidence type="ECO:0000313" key="14">
    <source>
        <dbReference type="Proteomes" id="UP001172457"/>
    </source>
</evidence>
<evidence type="ECO:0000256" key="10">
    <source>
        <dbReference type="ARBA" id="ARBA00023033"/>
    </source>
</evidence>
<organism evidence="13 14">
    <name type="scientific">Centaurea solstitialis</name>
    <name type="common">yellow star-thistle</name>
    <dbReference type="NCBI Taxonomy" id="347529"/>
    <lineage>
        <taxon>Eukaryota</taxon>
        <taxon>Viridiplantae</taxon>
        <taxon>Streptophyta</taxon>
        <taxon>Embryophyta</taxon>
        <taxon>Tracheophyta</taxon>
        <taxon>Spermatophyta</taxon>
        <taxon>Magnoliopsida</taxon>
        <taxon>eudicotyledons</taxon>
        <taxon>Gunneridae</taxon>
        <taxon>Pentapetalae</taxon>
        <taxon>asterids</taxon>
        <taxon>campanulids</taxon>
        <taxon>Asterales</taxon>
        <taxon>Asteraceae</taxon>
        <taxon>Carduoideae</taxon>
        <taxon>Cardueae</taxon>
        <taxon>Centaureinae</taxon>
        <taxon>Centaurea</taxon>
    </lineage>
</organism>
<reference evidence="13" key="1">
    <citation type="submission" date="2023-03" db="EMBL/GenBank/DDBJ databases">
        <title>Chromosome-scale reference genome and RAD-based genetic map of yellow starthistle (Centaurea solstitialis) reveal putative structural variation and QTLs associated with invader traits.</title>
        <authorList>
            <person name="Reatini B."/>
            <person name="Cang F.A."/>
            <person name="Jiang Q."/>
            <person name="Mckibben M.T.W."/>
            <person name="Barker M.S."/>
            <person name="Rieseberg L.H."/>
            <person name="Dlugosch K.M."/>
        </authorList>
    </citation>
    <scope>NUCLEOTIDE SEQUENCE</scope>
    <source>
        <strain evidence="13">CAN-66</strain>
        <tissue evidence="13">Leaf</tissue>
    </source>
</reference>
<evidence type="ECO:0008006" key="15">
    <source>
        <dbReference type="Google" id="ProtNLM"/>
    </source>
</evidence>
<dbReference type="GO" id="GO:0051762">
    <property type="term" value="P:sesquiterpene biosynthetic process"/>
    <property type="evidence" value="ECO:0007669"/>
    <property type="project" value="UniProtKB-ARBA"/>
</dbReference>
<comment type="similarity">
    <text evidence="3">Belongs to the cytochrome P450 family.</text>
</comment>
<dbReference type="Proteomes" id="UP001172457">
    <property type="component" value="Unassembled WGS sequence"/>
</dbReference>
<evidence type="ECO:0000256" key="5">
    <source>
        <dbReference type="ARBA" id="ARBA00022692"/>
    </source>
</evidence>
<dbReference type="EMBL" id="JARYMX010000043">
    <property type="protein sequence ID" value="KAJ9536228.1"/>
    <property type="molecule type" value="Genomic_DNA"/>
</dbReference>
<dbReference type="GO" id="GO:0020037">
    <property type="term" value="F:heme binding"/>
    <property type="evidence" value="ECO:0007669"/>
    <property type="project" value="InterPro"/>
</dbReference>
<dbReference type="GO" id="GO:0005506">
    <property type="term" value="F:iron ion binding"/>
    <property type="evidence" value="ECO:0007669"/>
    <property type="project" value="InterPro"/>
</dbReference>
<evidence type="ECO:0000256" key="11">
    <source>
        <dbReference type="ARBA" id="ARBA00023136"/>
    </source>
</evidence>
<dbReference type="InterPro" id="IPR002401">
    <property type="entry name" value="Cyt_P450_E_grp-I"/>
</dbReference>
<dbReference type="InterPro" id="IPR001128">
    <property type="entry name" value="Cyt_P450"/>
</dbReference>
<comment type="cofactor">
    <cofactor evidence="1">
        <name>heme</name>
        <dbReference type="ChEBI" id="CHEBI:30413"/>
    </cofactor>
</comment>
<accession>A0AA38SQ73</accession>
<keyword evidence="8" id="KW-0560">Oxidoreductase</keyword>
<keyword evidence="6" id="KW-0479">Metal-binding</keyword>
<sequence length="336" mass="38096">MAPLFLFLILSLIPLYFLSKLFKSKSRFNPPGPPTLPFIGNLHQIHPSSLHTSLWNLSKSYGPIISLRFGFIPAIVVSSASLATEVLKTQDIVFCSRPPLLGQLKLSYGGMDMAFSPYNKNWRDMRKIFTLHLLGPKRVQSFRHIREDEVSITMKNIHGLALSSKVVNMSEIMKSMTSNLMLRVSVGKSYQDGHESKEVIRKITKLQAVMAELFVSNLWHGVPFVGLVDRLLGKMDRVEKCFKYFDSFYQKLIDEHLNLEKNPKSHDEEDVIDVLLRLKKDQSFNLTYDHIKAILMRKNVTKIVSVIRKQDNCLLAVFSTPARGAAPWTPPGAAAP</sequence>
<keyword evidence="12" id="KW-0732">Signal</keyword>
<evidence type="ECO:0000313" key="13">
    <source>
        <dbReference type="EMBL" id="KAJ9536228.1"/>
    </source>
</evidence>
<keyword evidence="14" id="KW-1185">Reference proteome</keyword>
<evidence type="ECO:0000256" key="6">
    <source>
        <dbReference type="ARBA" id="ARBA00022723"/>
    </source>
</evidence>
<keyword evidence="4" id="KW-0349">Heme</keyword>
<dbReference type="GO" id="GO:0016020">
    <property type="term" value="C:membrane"/>
    <property type="evidence" value="ECO:0007669"/>
    <property type="project" value="UniProtKB-SubCell"/>
</dbReference>
<keyword evidence="9" id="KW-0408">Iron</keyword>
<evidence type="ECO:0000256" key="8">
    <source>
        <dbReference type="ARBA" id="ARBA00023002"/>
    </source>
</evidence>
<dbReference type="Gene3D" id="1.10.630.10">
    <property type="entry name" value="Cytochrome P450"/>
    <property type="match status" value="1"/>
</dbReference>
<evidence type="ECO:0000256" key="1">
    <source>
        <dbReference type="ARBA" id="ARBA00001971"/>
    </source>
</evidence>
<evidence type="ECO:0000256" key="9">
    <source>
        <dbReference type="ARBA" id="ARBA00023004"/>
    </source>
</evidence>
<dbReference type="PANTHER" id="PTHR47955:SF22">
    <property type="entry name" value="CYTOCHROME P450 83B1-LIKE"/>
    <property type="match status" value="1"/>
</dbReference>
<dbReference type="SUPFAM" id="SSF48264">
    <property type="entry name" value="Cytochrome P450"/>
    <property type="match status" value="1"/>
</dbReference>
<dbReference type="InterPro" id="IPR036396">
    <property type="entry name" value="Cyt_P450_sf"/>
</dbReference>
<comment type="subcellular location">
    <subcellularLocation>
        <location evidence="2">Membrane</location>
        <topology evidence="2">Single-pass membrane protein</topology>
    </subcellularLocation>
</comment>
<feature type="signal peptide" evidence="12">
    <location>
        <begin position="1"/>
        <end position="19"/>
    </location>
</feature>
<proteinExistence type="inferred from homology"/>
<dbReference type="GO" id="GO:0016705">
    <property type="term" value="F:oxidoreductase activity, acting on paired donors, with incorporation or reduction of molecular oxygen"/>
    <property type="evidence" value="ECO:0007669"/>
    <property type="project" value="InterPro"/>
</dbReference>
<protein>
    <recommendedName>
        <fullName evidence="15">Cytochrome P450</fullName>
    </recommendedName>
</protein>